<dbReference type="SMART" id="SM00320">
    <property type="entry name" value="WD40"/>
    <property type="match status" value="4"/>
</dbReference>
<evidence type="ECO:0000256" key="2">
    <source>
        <dbReference type="ARBA" id="ARBA00011059"/>
    </source>
</evidence>
<protein>
    <submittedName>
        <fullName evidence="12">Dynein intermediate chain 3 like protein</fullName>
    </submittedName>
</protein>
<dbReference type="GO" id="GO:0045503">
    <property type="term" value="F:dynein light chain binding"/>
    <property type="evidence" value="ECO:0007669"/>
    <property type="project" value="TreeGrafter"/>
</dbReference>
<keyword evidence="4" id="KW-0853">WD repeat</keyword>
<dbReference type="InterPro" id="IPR050687">
    <property type="entry name" value="Dynein_IC"/>
</dbReference>
<dbReference type="GO" id="GO:0003341">
    <property type="term" value="P:cilium movement"/>
    <property type="evidence" value="ECO:0007669"/>
    <property type="project" value="TreeGrafter"/>
</dbReference>
<organism evidence="12 13">
    <name type="scientific">Argiope bruennichi</name>
    <name type="common">Wasp spider</name>
    <name type="synonym">Aranea bruennichi</name>
    <dbReference type="NCBI Taxonomy" id="94029"/>
    <lineage>
        <taxon>Eukaryota</taxon>
        <taxon>Metazoa</taxon>
        <taxon>Ecdysozoa</taxon>
        <taxon>Arthropoda</taxon>
        <taxon>Chelicerata</taxon>
        <taxon>Arachnida</taxon>
        <taxon>Araneae</taxon>
        <taxon>Araneomorphae</taxon>
        <taxon>Entelegynae</taxon>
        <taxon>Araneoidea</taxon>
        <taxon>Araneidae</taxon>
        <taxon>Argiope</taxon>
    </lineage>
</organism>
<evidence type="ECO:0000256" key="7">
    <source>
        <dbReference type="ARBA" id="ARBA00023017"/>
    </source>
</evidence>
<evidence type="ECO:0000256" key="4">
    <source>
        <dbReference type="ARBA" id="ARBA00022574"/>
    </source>
</evidence>
<dbReference type="Gene3D" id="2.130.10.10">
    <property type="entry name" value="YVTN repeat-like/Quinoprotein amine dehydrogenase"/>
    <property type="match status" value="2"/>
</dbReference>
<dbReference type="GO" id="GO:0005874">
    <property type="term" value="C:microtubule"/>
    <property type="evidence" value="ECO:0007669"/>
    <property type="project" value="UniProtKB-KW"/>
</dbReference>
<comment type="similarity">
    <text evidence="2">Belongs to the dynein intermediate chain family.</text>
</comment>
<sequence>MEINYSFNQKRRGFGKKCQFSCVGPHLDVDIEPNPKLREQFEQVSTAEKETQSSQDMSLHMANTVLLPTSNCGVNHQVGGWPADVDPRDQDQVARFKKKIQKDENFVTSIKQLSDLVENFIMENNSVDIYEEYFANEIFKGKEDAEFKILSVYRDSCEVKREIRNLSWSLDSCKIAAAYKTTAAIKANDNAYCHSYVWDIENCNTPYYILMPDVPINCVEYSPRDLELLVGGWSNGQIGLWDVRTGGRPQQLSPITECHKEGVSDIKWISSKTGFEFFSGSTDGRLFCWDSRVMTKPIQSMSFDQDIHSSSMSNVYSITCIEYDPTLPHRFMLGTEQSIMLSCNRKFKAQSEIISSTYDTQMGPVLTIQRNIFFPKLFASCSTWGVKVWSEDLSSSPMLNLISADGYVTDVAWSNSHASFLFVTKSKGYLELWDILVKNKDPIFSFKLESDGLICVHPMQHGDQIACGESVFILEYTIKLYKAMVDREGKREKLLEGITREQKIREKLPEHEETVKKVPSEEDNFYCLEDDNNINKADEFDSQFDFDDN</sequence>
<proteinExistence type="inferred from homology"/>
<evidence type="ECO:0000256" key="8">
    <source>
        <dbReference type="ARBA" id="ARBA00023069"/>
    </source>
</evidence>
<keyword evidence="7" id="KW-0243">Dynein</keyword>
<comment type="subcellular location">
    <subcellularLocation>
        <location evidence="1">Cytoplasm</location>
        <location evidence="1">Cytoskeleton</location>
        <location evidence="1">Cilium axoneme</location>
    </subcellularLocation>
</comment>
<evidence type="ECO:0000256" key="5">
    <source>
        <dbReference type="ARBA" id="ARBA00022701"/>
    </source>
</evidence>
<dbReference type="GO" id="GO:0045504">
    <property type="term" value="F:dynein heavy chain binding"/>
    <property type="evidence" value="ECO:0007669"/>
    <property type="project" value="TreeGrafter"/>
</dbReference>
<evidence type="ECO:0000256" key="6">
    <source>
        <dbReference type="ARBA" id="ARBA00022737"/>
    </source>
</evidence>
<dbReference type="Proteomes" id="UP000807504">
    <property type="component" value="Unassembled WGS sequence"/>
</dbReference>
<keyword evidence="6" id="KW-0677">Repeat</keyword>
<dbReference type="EMBL" id="JABXBU010000002">
    <property type="protein sequence ID" value="KAF8795305.1"/>
    <property type="molecule type" value="Genomic_DNA"/>
</dbReference>
<reference evidence="12" key="1">
    <citation type="journal article" date="2020" name="bioRxiv">
        <title>Chromosome-level reference genome of the European wasp spider Argiope bruennichi: a resource for studies on range expansion and evolutionary adaptation.</title>
        <authorList>
            <person name="Sheffer M.M."/>
            <person name="Hoppe A."/>
            <person name="Krehenwinkel H."/>
            <person name="Uhl G."/>
            <person name="Kuss A.W."/>
            <person name="Jensen L."/>
            <person name="Jensen C."/>
            <person name="Gillespie R.G."/>
            <person name="Hoff K.J."/>
            <person name="Prost S."/>
        </authorList>
    </citation>
    <scope>NUCLEOTIDE SEQUENCE</scope>
</reference>
<dbReference type="InterPro" id="IPR001680">
    <property type="entry name" value="WD40_rpt"/>
</dbReference>
<keyword evidence="5" id="KW-0493">Microtubule</keyword>
<evidence type="ECO:0000256" key="9">
    <source>
        <dbReference type="ARBA" id="ARBA00023175"/>
    </source>
</evidence>
<name>A0A8T0FYF6_ARGBR</name>
<keyword evidence="9" id="KW-0505">Motor protein</keyword>
<evidence type="ECO:0000256" key="11">
    <source>
        <dbReference type="ARBA" id="ARBA00023273"/>
    </source>
</evidence>
<evidence type="ECO:0000256" key="1">
    <source>
        <dbReference type="ARBA" id="ARBA00004430"/>
    </source>
</evidence>
<dbReference type="AlphaFoldDB" id="A0A8T0FYF6"/>
<gene>
    <name evidence="12" type="ORF">HNY73_003172</name>
</gene>
<dbReference type="GO" id="GO:0036158">
    <property type="term" value="P:outer dynein arm assembly"/>
    <property type="evidence" value="ECO:0007669"/>
    <property type="project" value="TreeGrafter"/>
</dbReference>
<dbReference type="InterPro" id="IPR015943">
    <property type="entry name" value="WD40/YVTN_repeat-like_dom_sf"/>
</dbReference>
<keyword evidence="11" id="KW-0966">Cell projection</keyword>
<comment type="caution">
    <text evidence="12">The sequence shown here is derived from an EMBL/GenBank/DDBJ whole genome shotgun (WGS) entry which is preliminary data.</text>
</comment>
<dbReference type="InterPro" id="IPR036322">
    <property type="entry name" value="WD40_repeat_dom_sf"/>
</dbReference>
<evidence type="ECO:0000256" key="3">
    <source>
        <dbReference type="ARBA" id="ARBA00022490"/>
    </source>
</evidence>
<evidence type="ECO:0000313" key="13">
    <source>
        <dbReference type="Proteomes" id="UP000807504"/>
    </source>
</evidence>
<evidence type="ECO:0000256" key="10">
    <source>
        <dbReference type="ARBA" id="ARBA00023212"/>
    </source>
</evidence>
<dbReference type="PANTHER" id="PTHR12442:SF7">
    <property type="entry name" value="DYNEIN AXONEMAL INTERMEDIATE CHAIN 2"/>
    <property type="match status" value="1"/>
</dbReference>
<reference evidence="12" key="2">
    <citation type="submission" date="2020-06" db="EMBL/GenBank/DDBJ databases">
        <authorList>
            <person name="Sheffer M."/>
        </authorList>
    </citation>
    <scope>NUCLEOTIDE SEQUENCE</scope>
</reference>
<dbReference type="SUPFAM" id="SSF50978">
    <property type="entry name" value="WD40 repeat-like"/>
    <property type="match status" value="1"/>
</dbReference>
<keyword evidence="10" id="KW-0206">Cytoskeleton</keyword>
<accession>A0A8T0FYF6</accession>
<keyword evidence="3" id="KW-0963">Cytoplasm</keyword>
<dbReference type="GO" id="GO:0036157">
    <property type="term" value="C:outer dynein arm"/>
    <property type="evidence" value="ECO:0007669"/>
    <property type="project" value="TreeGrafter"/>
</dbReference>
<keyword evidence="13" id="KW-1185">Reference proteome</keyword>
<keyword evidence="8" id="KW-0969">Cilium</keyword>
<dbReference type="PANTHER" id="PTHR12442">
    <property type="entry name" value="DYNEIN INTERMEDIATE CHAIN"/>
    <property type="match status" value="1"/>
</dbReference>
<evidence type="ECO:0000313" key="12">
    <source>
        <dbReference type="EMBL" id="KAF8795305.1"/>
    </source>
</evidence>